<evidence type="ECO:0000313" key="3">
    <source>
        <dbReference type="EMBL" id="KPM38631.1"/>
    </source>
</evidence>
<name>A0A0P7BCL2_9HYPO</name>
<evidence type="ECO:0000313" key="4">
    <source>
        <dbReference type="Proteomes" id="UP000050424"/>
    </source>
</evidence>
<comment type="caution">
    <text evidence="3">The sequence shown here is derived from an EMBL/GenBank/DDBJ whole genome shotgun (WGS) entry which is preliminary data.</text>
</comment>
<gene>
    <name evidence="3" type="ORF">AK830_g7912</name>
</gene>
<dbReference type="CDD" id="cd02440">
    <property type="entry name" value="AdoMet_MTases"/>
    <property type="match status" value="1"/>
</dbReference>
<protein>
    <recommendedName>
        <fullName evidence="5">Methyltransferase type 11 domain-containing protein</fullName>
    </recommendedName>
</protein>
<dbReference type="STRING" id="78410.A0A0P7BCL2"/>
<evidence type="ECO:0000256" key="2">
    <source>
        <dbReference type="SAM" id="MobiDB-lite"/>
    </source>
</evidence>
<dbReference type="PANTHER" id="PTHR43591:SF10">
    <property type="entry name" value="ABC TRANSMEMBRANE TYPE-1 DOMAIN-CONTAINING PROTEIN-RELATED"/>
    <property type="match status" value="1"/>
</dbReference>
<feature type="compositionally biased region" description="Low complexity" evidence="2">
    <location>
        <begin position="12"/>
        <end position="31"/>
    </location>
</feature>
<reference evidence="3 4" key="1">
    <citation type="submission" date="2015-09" db="EMBL/GenBank/DDBJ databases">
        <title>Draft genome of a European isolate of the apple canker pathogen Neonectria ditissima.</title>
        <authorList>
            <person name="Gomez-Cortecero A."/>
            <person name="Harrison R.J."/>
            <person name="Armitage A.D."/>
        </authorList>
    </citation>
    <scope>NUCLEOTIDE SEQUENCE [LARGE SCALE GENOMIC DNA]</scope>
    <source>
        <strain evidence="3 4">R09/05</strain>
    </source>
</reference>
<dbReference type="PANTHER" id="PTHR43591">
    <property type="entry name" value="METHYLTRANSFERASE"/>
    <property type="match status" value="1"/>
</dbReference>
<feature type="compositionally biased region" description="Basic and acidic residues" evidence="2">
    <location>
        <begin position="1"/>
        <end position="11"/>
    </location>
</feature>
<comment type="similarity">
    <text evidence="1">Belongs to the methyltransferase superfamily. LaeA methyltransferase family.</text>
</comment>
<dbReference type="InterPro" id="IPR029063">
    <property type="entry name" value="SAM-dependent_MTases_sf"/>
</dbReference>
<proteinExistence type="inferred from homology"/>
<evidence type="ECO:0000256" key="1">
    <source>
        <dbReference type="ARBA" id="ARBA00038158"/>
    </source>
</evidence>
<accession>A0A0P7BCL2</accession>
<sequence length="276" mass="30507">MTNSEPDRPADSPESSAKSSPKSQTPSSKTPSPEPTVGVLPAEHWTQLPQGDNGHADSVGYDVESSTASINSSILEYRTIHGRTYHSDQGNAQYWATNDEQQNESMDINDFADEFPGAEIVGTDVSPIQPGWVPPNLKFEIEDCTREWTFAPGSVDYVHIRWLVGSIPDWSALFAQAYQCCRPGGWFESLETSPVIECDDDTGAKKLRTSFTVVQDGVQKRAMEEAGFVDIQEFDFNTPLGGWPKDETLRELGRFAQLTIESDIEGYVLFMANTLG</sequence>
<dbReference type="Gene3D" id="3.40.50.150">
    <property type="entry name" value="Vaccinia Virus protein VP39"/>
    <property type="match status" value="1"/>
</dbReference>
<feature type="region of interest" description="Disordered" evidence="2">
    <location>
        <begin position="1"/>
        <end position="39"/>
    </location>
</feature>
<dbReference type="SUPFAM" id="SSF53335">
    <property type="entry name" value="S-adenosyl-L-methionine-dependent methyltransferases"/>
    <property type="match status" value="1"/>
</dbReference>
<evidence type="ECO:0008006" key="5">
    <source>
        <dbReference type="Google" id="ProtNLM"/>
    </source>
</evidence>
<dbReference type="OrthoDB" id="2013972at2759"/>
<keyword evidence="4" id="KW-1185">Reference proteome</keyword>
<dbReference type="EMBL" id="LKCW01000128">
    <property type="protein sequence ID" value="KPM38631.1"/>
    <property type="molecule type" value="Genomic_DNA"/>
</dbReference>
<dbReference type="Pfam" id="PF13489">
    <property type="entry name" value="Methyltransf_23"/>
    <property type="match status" value="1"/>
</dbReference>
<organism evidence="3 4">
    <name type="scientific">Neonectria ditissima</name>
    <dbReference type="NCBI Taxonomy" id="78410"/>
    <lineage>
        <taxon>Eukaryota</taxon>
        <taxon>Fungi</taxon>
        <taxon>Dikarya</taxon>
        <taxon>Ascomycota</taxon>
        <taxon>Pezizomycotina</taxon>
        <taxon>Sordariomycetes</taxon>
        <taxon>Hypocreomycetidae</taxon>
        <taxon>Hypocreales</taxon>
        <taxon>Nectriaceae</taxon>
        <taxon>Neonectria</taxon>
    </lineage>
</organism>
<dbReference type="AlphaFoldDB" id="A0A0P7BCL2"/>
<dbReference type="GO" id="GO:0008168">
    <property type="term" value="F:methyltransferase activity"/>
    <property type="evidence" value="ECO:0007669"/>
    <property type="project" value="TreeGrafter"/>
</dbReference>
<dbReference type="Proteomes" id="UP000050424">
    <property type="component" value="Unassembled WGS sequence"/>
</dbReference>